<dbReference type="OrthoDB" id="409136at2759"/>
<protein>
    <submittedName>
        <fullName evidence="3">Uncharacterized protein</fullName>
    </submittedName>
</protein>
<comment type="caution">
    <text evidence="3">The sequence shown here is derived from an EMBL/GenBank/DDBJ whole genome shotgun (WGS) entry which is preliminary data.</text>
</comment>
<evidence type="ECO:0000313" key="4">
    <source>
        <dbReference type="Proteomes" id="UP000256645"/>
    </source>
</evidence>
<sequence>MATTISSNADSGFCEPSWSTQHSKSTSSSTRHQFQPDDAQLKDISSSKASNSAEQIQPAVPRPSTLPSCSSLEAQRPPVSVASVGSQQVRFSTLPSGSPRPDPQLESTARNSHSYQRPRPSPNPMLSSYRVDADHIQRLPTIANPSMFNQYVDFAGLRARHDVAHQHNVHDKKVAPSLSKPYGDNISPSFYQEPRLPPDGTPEASPKERVLQSTHLGQEGVKDTHARYHARYHSGSESSNSKEVIHQESSDDSTVSSENEDKKTVELRKDNIDKEKKLLQPQRLRASRRIAPSSSTATGSSNPTRSSRSTGIRRSSYSSQNTSVDSVDEGESPKHITLVSTKEDNISIDSVPITTNDNETNTTVSMMIVTGAAIVRFGGSETHLAAGTECTLVKRSKNHQKDAPKNISEEPLISLDSSAENDTGAESSLSMPFDSGGDPKGSDSYAFLDNNEINEKELREIIRKGKRIQSSIPENASNLDDSQGPSSESSGTPLSISKQGLLRNVYAVSGKHPEITKLLPEIEEMETTKLGQCRLPGKRVTFDPYSSEDLDIFDDCIGEGNGNFMKSVEIISKVINPKQIDDTPPNTAGEWSTQQTETIPCIFDSFLNSESSEYSFTSRPDLLSDQEQVHEYNLYDCPKTFNGVELLVQNTHEHGTPSNLPSLSFGDENILNSPNLKFTESNARVKLSSETRDTATNENALLGAMSDIQSPTIREDASTPMSIQSDLEVMHSLPDSDGYDMEYGYHHTEKDLGTLSEGGLIHSDQQNIPGETPYLAWEQSSILPLHHRLNTWIFGLGTRVRRFLRPKLPVGSQRIEWICGCGEALYADFRNKDKDTIRRMKTMLHTVYAPALSPTTQSPSQLQIPANSFLTPNHTRRSSSSTSIFSGAGSQSSTRYGISSTTDLSSLSSSNMSTPQFLELCVNTGEHLKELGEIDLTSATCDGDLFGAVQERYLQIRGFRSKLWFLKPARISYVRFSVEQRHRIGILQKPLAVPPKSEVDSKRWIYNPCPLDGDPPIAEHLFLHYLQCSQRSRNLFWLHRMPRKLSTRILEDGIASAAFGWGVHIDEGPDYRFFLWFNFICLFMSGVFATMWTIYKHDFQGAFGFACWLIATLNTFMLALMYRWRHL</sequence>
<gene>
    <name evidence="3" type="ORF">BP6252_11100</name>
</gene>
<feature type="transmembrane region" description="Helical" evidence="2">
    <location>
        <begin position="1102"/>
        <end position="1124"/>
    </location>
</feature>
<feature type="transmembrane region" description="Helical" evidence="2">
    <location>
        <begin position="1073"/>
        <end position="1095"/>
    </location>
</feature>
<name>A0A3D8QP25_9HELO</name>
<dbReference type="EMBL" id="PDLM01000013">
    <property type="protein sequence ID" value="RDW63555.1"/>
    <property type="molecule type" value="Genomic_DNA"/>
</dbReference>
<keyword evidence="2" id="KW-0812">Transmembrane</keyword>
<feature type="compositionally biased region" description="Polar residues" evidence="1">
    <location>
        <begin position="83"/>
        <end position="96"/>
    </location>
</feature>
<reference evidence="3 4" key="1">
    <citation type="journal article" date="2018" name="IMA Fungus">
        <title>IMA Genome-F 9: Draft genome sequence of Annulohypoxylon stygium, Aspergillus mulundensis, Berkeleyomyces basicola (syn. Thielaviopsis basicola), Ceratocystis smalleyi, two Cercospora beticola strains, Coleophoma cylindrospora, Fusarium fracticaudum, Phialophora cf. hyalina, and Morchella septimelata.</title>
        <authorList>
            <person name="Wingfield B.D."/>
            <person name="Bills G.F."/>
            <person name="Dong Y."/>
            <person name="Huang W."/>
            <person name="Nel W.J."/>
            <person name="Swalarsk-Parry B.S."/>
            <person name="Vaghefi N."/>
            <person name="Wilken P.M."/>
            <person name="An Z."/>
            <person name="de Beer Z.W."/>
            <person name="De Vos L."/>
            <person name="Chen L."/>
            <person name="Duong T.A."/>
            <person name="Gao Y."/>
            <person name="Hammerbacher A."/>
            <person name="Kikkert J.R."/>
            <person name="Li Y."/>
            <person name="Li H."/>
            <person name="Li K."/>
            <person name="Li Q."/>
            <person name="Liu X."/>
            <person name="Ma X."/>
            <person name="Naidoo K."/>
            <person name="Pethybridge S.J."/>
            <person name="Sun J."/>
            <person name="Steenkamp E.T."/>
            <person name="van der Nest M.A."/>
            <person name="van Wyk S."/>
            <person name="Wingfield M.J."/>
            <person name="Xiong C."/>
            <person name="Yue Q."/>
            <person name="Zhang X."/>
        </authorList>
    </citation>
    <scope>NUCLEOTIDE SEQUENCE [LARGE SCALE GENOMIC DNA]</scope>
    <source>
        <strain evidence="3 4">BP6252</strain>
    </source>
</reference>
<feature type="compositionally biased region" description="Polar residues" evidence="1">
    <location>
        <begin position="105"/>
        <end position="115"/>
    </location>
</feature>
<feature type="compositionally biased region" description="Low complexity" evidence="1">
    <location>
        <begin position="878"/>
        <end position="892"/>
    </location>
</feature>
<feature type="region of interest" description="Disordered" evidence="1">
    <location>
        <begin position="870"/>
        <end position="892"/>
    </location>
</feature>
<dbReference type="Proteomes" id="UP000256645">
    <property type="component" value="Unassembled WGS sequence"/>
</dbReference>
<feature type="compositionally biased region" description="Polar residues" evidence="1">
    <location>
        <begin position="43"/>
        <end position="55"/>
    </location>
</feature>
<keyword evidence="4" id="KW-1185">Reference proteome</keyword>
<feature type="region of interest" description="Disordered" evidence="1">
    <location>
        <begin position="395"/>
        <end position="448"/>
    </location>
</feature>
<feature type="compositionally biased region" description="Polar residues" evidence="1">
    <location>
        <begin position="1"/>
        <end position="10"/>
    </location>
</feature>
<feature type="compositionally biased region" description="Polar residues" evidence="1">
    <location>
        <begin position="415"/>
        <end position="430"/>
    </location>
</feature>
<dbReference type="AlphaFoldDB" id="A0A3D8QP25"/>
<feature type="compositionally biased region" description="Low complexity" evidence="1">
    <location>
        <begin position="305"/>
        <end position="319"/>
    </location>
</feature>
<feature type="region of interest" description="Disordered" evidence="1">
    <location>
        <begin position="1"/>
        <end position="128"/>
    </location>
</feature>
<proteinExistence type="predicted"/>
<evidence type="ECO:0000256" key="1">
    <source>
        <dbReference type="SAM" id="MobiDB-lite"/>
    </source>
</evidence>
<feature type="region of interest" description="Disordered" evidence="1">
    <location>
        <begin position="472"/>
        <end position="495"/>
    </location>
</feature>
<feature type="compositionally biased region" description="Polar residues" evidence="1">
    <location>
        <begin position="292"/>
        <end position="304"/>
    </location>
</feature>
<evidence type="ECO:0000313" key="3">
    <source>
        <dbReference type="EMBL" id="RDW63555.1"/>
    </source>
</evidence>
<keyword evidence="2" id="KW-0472">Membrane</keyword>
<keyword evidence="2" id="KW-1133">Transmembrane helix</keyword>
<evidence type="ECO:0000256" key="2">
    <source>
        <dbReference type="SAM" id="Phobius"/>
    </source>
</evidence>
<feature type="compositionally biased region" description="Basic and acidic residues" evidence="1">
    <location>
        <begin position="399"/>
        <end position="408"/>
    </location>
</feature>
<accession>A0A3D8QP25</accession>
<feature type="compositionally biased region" description="Basic and acidic residues" evidence="1">
    <location>
        <begin position="259"/>
        <end position="278"/>
    </location>
</feature>
<feature type="region of interest" description="Disordered" evidence="1">
    <location>
        <begin position="166"/>
        <end position="336"/>
    </location>
</feature>
<feature type="compositionally biased region" description="Low complexity" evidence="1">
    <location>
        <begin position="17"/>
        <end position="30"/>
    </location>
</feature>
<organism evidence="3 4">
    <name type="scientific">Coleophoma cylindrospora</name>
    <dbReference type="NCBI Taxonomy" id="1849047"/>
    <lineage>
        <taxon>Eukaryota</taxon>
        <taxon>Fungi</taxon>
        <taxon>Dikarya</taxon>
        <taxon>Ascomycota</taxon>
        <taxon>Pezizomycotina</taxon>
        <taxon>Leotiomycetes</taxon>
        <taxon>Helotiales</taxon>
        <taxon>Dermateaceae</taxon>
        <taxon>Coleophoma</taxon>
    </lineage>
</organism>